<reference evidence="1" key="2">
    <citation type="submission" date="2013-05" db="EMBL/GenBank/DDBJ databases">
        <authorList>
            <person name="Carter J.-M."/>
            <person name="Baker S.C."/>
            <person name="Pink R."/>
            <person name="Carter D.R.F."/>
            <person name="Collins A."/>
            <person name="Tomlin J."/>
            <person name="Gibbs M."/>
            <person name="Breuker C.J."/>
        </authorList>
    </citation>
    <scope>NUCLEOTIDE SEQUENCE</scope>
    <source>
        <tissue evidence="1">Ovary</tissue>
    </source>
</reference>
<name>S4P4D3_9NEOP</name>
<sequence length="70" mass="8169">MKYALIIKKKLLIKTISLNTIVDERHYTREDDYTTIDLLITFQSGMSAMYKNGFQRGSDSSLYLRNSRSD</sequence>
<dbReference type="EMBL" id="GAIX01009097">
    <property type="protein sequence ID" value="JAA83463.1"/>
    <property type="molecule type" value="Transcribed_RNA"/>
</dbReference>
<evidence type="ECO:0000313" key="1">
    <source>
        <dbReference type="EMBL" id="JAA83463.1"/>
    </source>
</evidence>
<accession>S4P4D3</accession>
<organism evidence="1">
    <name type="scientific">Pararge aegeria</name>
    <name type="common">speckled wood butterfly</name>
    <dbReference type="NCBI Taxonomy" id="116150"/>
    <lineage>
        <taxon>Eukaryota</taxon>
        <taxon>Metazoa</taxon>
        <taxon>Ecdysozoa</taxon>
        <taxon>Arthropoda</taxon>
        <taxon>Hexapoda</taxon>
        <taxon>Insecta</taxon>
        <taxon>Pterygota</taxon>
        <taxon>Neoptera</taxon>
        <taxon>Endopterygota</taxon>
        <taxon>Lepidoptera</taxon>
        <taxon>Glossata</taxon>
        <taxon>Ditrysia</taxon>
        <taxon>Papilionoidea</taxon>
        <taxon>Nymphalidae</taxon>
        <taxon>Satyrinae</taxon>
        <taxon>Satyrini</taxon>
        <taxon>Parargina</taxon>
        <taxon>Pararge</taxon>
    </lineage>
</organism>
<proteinExistence type="predicted"/>
<protein>
    <submittedName>
        <fullName evidence="1">Uncharacterized protein</fullName>
    </submittedName>
</protein>
<dbReference type="AlphaFoldDB" id="S4P4D3"/>
<reference evidence="1" key="1">
    <citation type="journal article" date="2013" name="BMC Genomics">
        <title>Unscrambling butterfly oogenesis.</title>
        <authorList>
            <person name="Carter J.M."/>
            <person name="Baker S.C."/>
            <person name="Pink R."/>
            <person name="Carter D.R."/>
            <person name="Collins A."/>
            <person name="Tomlin J."/>
            <person name="Gibbs M."/>
            <person name="Breuker C.J."/>
        </authorList>
    </citation>
    <scope>NUCLEOTIDE SEQUENCE</scope>
    <source>
        <tissue evidence="1">Ovary</tissue>
    </source>
</reference>